<feature type="transmembrane region" description="Helical" evidence="1">
    <location>
        <begin position="42"/>
        <end position="65"/>
    </location>
</feature>
<feature type="transmembrane region" description="Helical" evidence="1">
    <location>
        <begin position="77"/>
        <end position="96"/>
    </location>
</feature>
<evidence type="ECO:0000256" key="1">
    <source>
        <dbReference type="SAM" id="Phobius"/>
    </source>
</evidence>
<gene>
    <name evidence="2" type="ORF">Pan189_19910</name>
</gene>
<dbReference type="Proteomes" id="UP000317318">
    <property type="component" value="Chromosome"/>
</dbReference>
<name>A0A517R163_9PLAN</name>
<reference evidence="2 3" key="1">
    <citation type="submission" date="2019-02" db="EMBL/GenBank/DDBJ databases">
        <title>Deep-cultivation of Planctomycetes and their phenomic and genomic characterization uncovers novel biology.</title>
        <authorList>
            <person name="Wiegand S."/>
            <person name="Jogler M."/>
            <person name="Boedeker C."/>
            <person name="Pinto D."/>
            <person name="Vollmers J."/>
            <person name="Rivas-Marin E."/>
            <person name="Kohn T."/>
            <person name="Peeters S.H."/>
            <person name="Heuer A."/>
            <person name="Rast P."/>
            <person name="Oberbeckmann S."/>
            <person name="Bunk B."/>
            <person name="Jeske O."/>
            <person name="Meyerdierks A."/>
            <person name="Storesund J.E."/>
            <person name="Kallscheuer N."/>
            <person name="Luecker S."/>
            <person name="Lage O.M."/>
            <person name="Pohl T."/>
            <person name="Merkel B.J."/>
            <person name="Hornburger P."/>
            <person name="Mueller R.-W."/>
            <person name="Bruemmer F."/>
            <person name="Labrenz M."/>
            <person name="Spormann A.M."/>
            <person name="Op den Camp H."/>
            <person name="Overmann J."/>
            <person name="Amann R."/>
            <person name="Jetten M.S.M."/>
            <person name="Mascher T."/>
            <person name="Medema M.H."/>
            <person name="Devos D.P."/>
            <person name="Kaster A.-K."/>
            <person name="Ovreas L."/>
            <person name="Rohde M."/>
            <person name="Galperin M.Y."/>
            <person name="Jogler C."/>
        </authorList>
    </citation>
    <scope>NUCLEOTIDE SEQUENCE [LARGE SCALE GENOMIC DNA]</scope>
    <source>
        <strain evidence="2 3">Pan189</strain>
    </source>
</reference>
<keyword evidence="1" id="KW-1133">Transmembrane helix</keyword>
<keyword evidence="3" id="KW-1185">Reference proteome</keyword>
<feature type="transmembrane region" description="Helical" evidence="1">
    <location>
        <begin position="168"/>
        <end position="188"/>
    </location>
</feature>
<keyword evidence="1" id="KW-0812">Transmembrane</keyword>
<dbReference type="RefSeq" id="WP_145363711.1">
    <property type="nucleotide sequence ID" value="NZ_CP036268.1"/>
</dbReference>
<proteinExistence type="predicted"/>
<evidence type="ECO:0000313" key="3">
    <source>
        <dbReference type="Proteomes" id="UP000317318"/>
    </source>
</evidence>
<dbReference type="EMBL" id="CP036268">
    <property type="protein sequence ID" value="QDT37611.1"/>
    <property type="molecule type" value="Genomic_DNA"/>
</dbReference>
<evidence type="ECO:0000313" key="2">
    <source>
        <dbReference type="EMBL" id="QDT37611.1"/>
    </source>
</evidence>
<protein>
    <submittedName>
        <fullName evidence="2">Uncharacterized protein</fullName>
    </submittedName>
</protein>
<accession>A0A517R163</accession>
<dbReference type="AlphaFoldDB" id="A0A517R163"/>
<feature type="transmembrane region" description="Helical" evidence="1">
    <location>
        <begin position="200"/>
        <end position="223"/>
    </location>
</feature>
<feature type="transmembrane region" description="Helical" evidence="1">
    <location>
        <begin position="128"/>
        <end position="147"/>
    </location>
</feature>
<feature type="transmembrane region" description="Helical" evidence="1">
    <location>
        <begin position="12"/>
        <end position="36"/>
    </location>
</feature>
<sequence length="239" mass="27431">MPRWQQRWVRICYLVIVPTWLGFFVLAVSAGIAFPIKVQQALPAFSFVFSVPLLIGSYGTIRFLIRDLFLRPFNDRSRRSLWIAGVFLIWPGWVYFRRYGVQFRVADSVPVDARVNEQSLGFLPWQHVAFWVFHFAAATIILADVLLPKPGLAGVLLGLPEPLFFAPSLIWGACCVGYIAAVFCDLYVRPFRKPWHREAWSIGVVCVFGLSFVYYLLYAFPYVSGDERRLRNDASEPKV</sequence>
<organism evidence="2 3">
    <name type="scientific">Stratiformator vulcanicus</name>
    <dbReference type="NCBI Taxonomy" id="2527980"/>
    <lineage>
        <taxon>Bacteria</taxon>
        <taxon>Pseudomonadati</taxon>
        <taxon>Planctomycetota</taxon>
        <taxon>Planctomycetia</taxon>
        <taxon>Planctomycetales</taxon>
        <taxon>Planctomycetaceae</taxon>
        <taxon>Stratiformator</taxon>
    </lineage>
</organism>
<keyword evidence="1" id="KW-0472">Membrane</keyword>
<dbReference type="KEGG" id="svp:Pan189_19910"/>